<evidence type="ECO:0000256" key="3">
    <source>
        <dbReference type="ARBA" id="ARBA00008636"/>
    </source>
</evidence>
<dbReference type="PANTHER" id="PTHR30182">
    <property type="entry name" value="L-SERINE DEHYDRATASE"/>
    <property type="match status" value="1"/>
</dbReference>
<dbReference type="InterPro" id="IPR029009">
    <property type="entry name" value="ASB_dom_sf"/>
</dbReference>
<feature type="domain" description="Serine dehydratase-like alpha subunit" evidence="13">
    <location>
        <begin position="243"/>
        <end position="488"/>
    </location>
</feature>
<dbReference type="Pfam" id="PF03313">
    <property type="entry name" value="SDH_alpha"/>
    <property type="match status" value="1"/>
</dbReference>
<dbReference type="GO" id="GO:0006094">
    <property type="term" value="P:gluconeogenesis"/>
    <property type="evidence" value="ECO:0007669"/>
    <property type="project" value="UniProtKB-KW"/>
</dbReference>
<evidence type="ECO:0000256" key="10">
    <source>
        <dbReference type="ARBA" id="ARBA00023239"/>
    </source>
</evidence>
<evidence type="ECO:0000259" key="13">
    <source>
        <dbReference type="Pfam" id="PF03313"/>
    </source>
</evidence>
<evidence type="ECO:0000256" key="5">
    <source>
        <dbReference type="ARBA" id="ARBA00022432"/>
    </source>
</evidence>
<evidence type="ECO:0000256" key="7">
    <source>
        <dbReference type="ARBA" id="ARBA00022723"/>
    </source>
</evidence>
<name>A0A810PXZ1_9FIRM</name>
<evidence type="ECO:0000256" key="2">
    <source>
        <dbReference type="ARBA" id="ARBA00004742"/>
    </source>
</evidence>
<keyword evidence="10" id="KW-0456">Lyase</keyword>
<keyword evidence="9" id="KW-0411">Iron-sulfur</keyword>
<dbReference type="EMBL" id="AP023415">
    <property type="protein sequence ID" value="BCK79095.1"/>
    <property type="molecule type" value="Genomic_DNA"/>
</dbReference>
<dbReference type="GO" id="GO:0051539">
    <property type="term" value="F:4 iron, 4 sulfur cluster binding"/>
    <property type="evidence" value="ECO:0007669"/>
    <property type="project" value="UniProtKB-KW"/>
</dbReference>
<comment type="pathway">
    <text evidence="2">Carbohydrate biosynthesis; gluconeogenesis.</text>
</comment>
<keyword evidence="8" id="KW-0408">Iron</keyword>
<comment type="similarity">
    <text evidence="3">Belongs to the iron-sulfur dependent L-serine dehydratase family.</text>
</comment>
<accession>A0A810PXZ1</accession>
<dbReference type="RefSeq" id="WP_212820313.1">
    <property type="nucleotide sequence ID" value="NZ_AP023415.1"/>
</dbReference>
<keyword evidence="7" id="KW-0479">Metal-binding</keyword>
<organism evidence="14 15">
    <name type="scientific">Vescimonas fastidiosa</name>
    <dbReference type="NCBI Taxonomy" id="2714353"/>
    <lineage>
        <taxon>Bacteria</taxon>
        <taxon>Bacillati</taxon>
        <taxon>Bacillota</taxon>
        <taxon>Clostridia</taxon>
        <taxon>Eubacteriales</taxon>
        <taxon>Oscillospiraceae</taxon>
        <taxon>Vescimonas</taxon>
    </lineage>
</organism>
<evidence type="ECO:0000256" key="6">
    <source>
        <dbReference type="ARBA" id="ARBA00022485"/>
    </source>
</evidence>
<dbReference type="SUPFAM" id="SSF143548">
    <property type="entry name" value="Serine metabolism enzymes domain"/>
    <property type="match status" value="1"/>
</dbReference>
<comment type="cofactor">
    <cofactor evidence="1">
        <name>[4Fe-4S] cluster</name>
        <dbReference type="ChEBI" id="CHEBI:49883"/>
    </cofactor>
</comment>
<keyword evidence="6" id="KW-0004">4Fe-4S</keyword>
<protein>
    <recommendedName>
        <fullName evidence="4">L-serine ammonia-lyase</fullName>
        <ecNumber evidence="4">4.3.1.17</ecNumber>
    </recommendedName>
    <alternativeName>
        <fullName evidence="11">L-serine deaminase</fullName>
    </alternativeName>
</protein>
<evidence type="ECO:0000256" key="12">
    <source>
        <dbReference type="ARBA" id="ARBA00049406"/>
    </source>
</evidence>
<dbReference type="GO" id="GO:0046872">
    <property type="term" value="F:metal ion binding"/>
    <property type="evidence" value="ECO:0007669"/>
    <property type="project" value="UniProtKB-KW"/>
</dbReference>
<dbReference type="Proteomes" id="UP000681343">
    <property type="component" value="Chromosome"/>
</dbReference>
<keyword evidence="5" id="KW-0312">Gluconeogenesis</keyword>
<keyword evidence="15" id="KW-1185">Reference proteome</keyword>
<evidence type="ECO:0000256" key="9">
    <source>
        <dbReference type="ARBA" id="ARBA00023014"/>
    </source>
</evidence>
<dbReference type="InterPro" id="IPR005130">
    <property type="entry name" value="Ser_deHydtase-like_asu"/>
</dbReference>
<dbReference type="GO" id="GO:0003941">
    <property type="term" value="F:L-serine ammonia-lyase activity"/>
    <property type="evidence" value="ECO:0007669"/>
    <property type="project" value="UniProtKB-EC"/>
</dbReference>
<gene>
    <name evidence="14" type="ORF">MM35RIKEN_12870</name>
</gene>
<reference evidence="14" key="1">
    <citation type="submission" date="2020-09" db="EMBL/GenBank/DDBJ databases">
        <title>New species isolated from human feces.</title>
        <authorList>
            <person name="Kitahara M."/>
            <person name="Shigeno Y."/>
            <person name="Shime M."/>
            <person name="Matsumoto Y."/>
            <person name="Nakamura S."/>
            <person name="Motooka D."/>
            <person name="Fukuoka S."/>
            <person name="Nishikawa H."/>
            <person name="Benno Y."/>
        </authorList>
    </citation>
    <scope>NUCLEOTIDE SEQUENCE</scope>
    <source>
        <strain evidence="14">MM35</strain>
    </source>
</reference>
<evidence type="ECO:0000313" key="14">
    <source>
        <dbReference type="EMBL" id="BCK79095.1"/>
    </source>
</evidence>
<proteinExistence type="inferred from homology"/>
<dbReference type="AlphaFoldDB" id="A0A810PXZ1"/>
<comment type="catalytic activity">
    <reaction evidence="12">
        <text>L-serine = pyruvate + NH4(+)</text>
        <dbReference type="Rhea" id="RHEA:19169"/>
        <dbReference type="ChEBI" id="CHEBI:15361"/>
        <dbReference type="ChEBI" id="CHEBI:28938"/>
        <dbReference type="ChEBI" id="CHEBI:33384"/>
        <dbReference type="EC" id="4.3.1.17"/>
    </reaction>
</comment>
<evidence type="ECO:0000256" key="4">
    <source>
        <dbReference type="ARBA" id="ARBA00012093"/>
    </source>
</evidence>
<sequence>MKTYPSIFNDCLSPVSPGPSSSNTAGPYRLGSMAVDLLEGKPSHLYIEMAKEGGYFATFYGMHSDKAFLAGILKKDIRTYDFDQIYTDAESNDFSYTFEFTDSVPVKPSESAWLTLRSDNGDKIFVKTASLGGGEIIISEMDGIETYIDGKFYYLLVRAATEKVSEVHTMLSCSFTTVDGGNGESLITARSREPLNSKLVAELRHKEGVVYARCINPVYDIIPVDNPQMPFTTAKEMFDYVKEKNIPVWQAALDYERAISGCSDSDLMKIAESLWDLSVYSAEQGYAVTSFDGNTSPHALQTKNRYENGPIVSLGVADKASADALSIMEYAAAHGVIACMPTGGSSGIPVPSIRYSAEALKKSKEDCLKALLVAGIVGIFYYPTHYHGAWGCQAEIGVSISMTAGALASLLTDDPDVIERAAVLGAQSVLGQICDPVDGCSQVPCFIRNMTAVPTAIICANAALAGCETLLGLDKMSETVLRVGLKLKEYGINDLGVCYCKVQRDAAIAAKERVGEDRE</sequence>
<dbReference type="PANTHER" id="PTHR30182:SF1">
    <property type="entry name" value="L-SERINE DEHYDRATASE 1"/>
    <property type="match status" value="1"/>
</dbReference>
<dbReference type="KEGG" id="vfa:MM35RIKEN_12870"/>
<dbReference type="Gene3D" id="3.30.1330.90">
    <property type="entry name" value="D-3-phosphoglycerate dehydrogenase, domain 3"/>
    <property type="match status" value="1"/>
</dbReference>
<dbReference type="EC" id="4.3.1.17" evidence="4"/>
<evidence type="ECO:0000256" key="1">
    <source>
        <dbReference type="ARBA" id="ARBA00001966"/>
    </source>
</evidence>
<evidence type="ECO:0000256" key="11">
    <source>
        <dbReference type="ARBA" id="ARBA00041766"/>
    </source>
</evidence>
<evidence type="ECO:0000256" key="8">
    <source>
        <dbReference type="ARBA" id="ARBA00023004"/>
    </source>
</evidence>
<evidence type="ECO:0000313" key="15">
    <source>
        <dbReference type="Proteomes" id="UP000681343"/>
    </source>
</evidence>
<dbReference type="InterPro" id="IPR051318">
    <property type="entry name" value="Fe-S_L-Ser"/>
</dbReference>